<gene>
    <name evidence="2" type="ORF">RFI_33288</name>
</gene>
<evidence type="ECO:0000313" key="2">
    <source>
        <dbReference type="EMBL" id="ETO04114.1"/>
    </source>
</evidence>
<keyword evidence="1" id="KW-0812">Transmembrane</keyword>
<evidence type="ECO:0000313" key="3">
    <source>
        <dbReference type="Proteomes" id="UP000023152"/>
    </source>
</evidence>
<accession>X6LR56</accession>
<protein>
    <submittedName>
        <fullName evidence="2">Uncharacterized protein</fullName>
    </submittedName>
</protein>
<name>X6LR56_RETFI</name>
<organism evidence="2 3">
    <name type="scientific">Reticulomyxa filosa</name>
    <dbReference type="NCBI Taxonomy" id="46433"/>
    <lineage>
        <taxon>Eukaryota</taxon>
        <taxon>Sar</taxon>
        <taxon>Rhizaria</taxon>
        <taxon>Retaria</taxon>
        <taxon>Foraminifera</taxon>
        <taxon>Monothalamids</taxon>
        <taxon>Reticulomyxidae</taxon>
        <taxon>Reticulomyxa</taxon>
    </lineage>
</organism>
<dbReference type="AlphaFoldDB" id="X6LR56"/>
<comment type="caution">
    <text evidence="2">The sequence shown here is derived from an EMBL/GenBank/DDBJ whole genome shotgun (WGS) entry which is preliminary data.</text>
</comment>
<sequence length="120" mass="13845">MLLMLLLFIVAVVPKLSWLVVFRILFVFIGNGMCSGVTTLLFINVATLLVDATGDANVSPFSKLLLDKFPNVFNEKKFGDKPLATKTSSFFKKFFYIRTKKKKKLFNLILFILFFFFWVL</sequence>
<keyword evidence="1" id="KW-0472">Membrane</keyword>
<keyword evidence="1" id="KW-1133">Transmembrane helix</keyword>
<evidence type="ECO:0000256" key="1">
    <source>
        <dbReference type="SAM" id="Phobius"/>
    </source>
</evidence>
<keyword evidence="3" id="KW-1185">Reference proteome</keyword>
<reference evidence="2 3" key="1">
    <citation type="journal article" date="2013" name="Curr. Biol.">
        <title>The Genome of the Foraminiferan Reticulomyxa filosa.</title>
        <authorList>
            <person name="Glockner G."/>
            <person name="Hulsmann N."/>
            <person name="Schleicher M."/>
            <person name="Noegel A.A."/>
            <person name="Eichinger L."/>
            <person name="Gallinger C."/>
            <person name="Pawlowski J."/>
            <person name="Sierra R."/>
            <person name="Euteneuer U."/>
            <person name="Pillet L."/>
            <person name="Moustafa A."/>
            <person name="Platzer M."/>
            <person name="Groth M."/>
            <person name="Szafranski K."/>
            <person name="Schliwa M."/>
        </authorList>
    </citation>
    <scope>NUCLEOTIDE SEQUENCE [LARGE SCALE GENOMIC DNA]</scope>
</reference>
<proteinExistence type="predicted"/>
<feature type="transmembrane region" description="Helical" evidence="1">
    <location>
        <begin position="104"/>
        <end position="119"/>
    </location>
</feature>
<dbReference type="Proteomes" id="UP000023152">
    <property type="component" value="Unassembled WGS sequence"/>
</dbReference>
<dbReference type="EMBL" id="ASPP01030273">
    <property type="protein sequence ID" value="ETO04114.1"/>
    <property type="molecule type" value="Genomic_DNA"/>
</dbReference>